<accession>A0ABU6RG86</accession>
<feature type="signal peptide" evidence="13">
    <location>
        <begin position="1"/>
        <end position="25"/>
    </location>
</feature>
<dbReference type="Gene3D" id="3.80.10.10">
    <property type="entry name" value="Ribonuclease Inhibitor"/>
    <property type="match status" value="4"/>
</dbReference>
<gene>
    <name evidence="16" type="ORF">PIB30_045205</name>
</gene>
<evidence type="ECO:0000256" key="7">
    <source>
        <dbReference type="ARBA" id="ARBA00022737"/>
    </source>
</evidence>
<evidence type="ECO:0000256" key="8">
    <source>
        <dbReference type="ARBA" id="ARBA00022989"/>
    </source>
</evidence>
<evidence type="ECO:0000259" key="15">
    <source>
        <dbReference type="Pfam" id="PF23598"/>
    </source>
</evidence>
<keyword evidence="10" id="KW-0675">Receptor</keyword>
<dbReference type="InterPro" id="IPR046956">
    <property type="entry name" value="RLP23-like"/>
</dbReference>
<evidence type="ECO:0000256" key="4">
    <source>
        <dbReference type="ARBA" id="ARBA00022614"/>
    </source>
</evidence>
<keyword evidence="7" id="KW-0677">Repeat</keyword>
<proteinExistence type="inferred from homology"/>
<dbReference type="SMART" id="SM00369">
    <property type="entry name" value="LRR_TYP"/>
    <property type="match status" value="12"/>
</dbReference>
<evidence type="ECO:0000256" key="13">
    <source>
        <dbReference type="SAM" id="SignalP"/>
    </source>
</evidence>
<evidence type="ECO:0000313" key="16">
    <source>
        <dbReference type="EMBL" id="MED6122995.1"/>
    </source>
</evidence>
<feature type="chain" id="PRO_5047299004" description="Leucine-rich repeat-containing N-terminal plant-type domain-containing protein" evidence="13">
    <location>
        <begin position="26"/>
        <end position="1110"/>
    </location>
</feature>
<dbReference type="PANTHER" id="PTHR48063:SF98">
    <property type="entry name" value="LRR RECEPTOR-LIKE SERINE_THREONINE-PROTEIN KINASE FLS2"/>
    <property type="match status" value="1"/>
</dbReference>
<comment type="similarity">
    <text evidence="2">Belongs to the RLP family.</text>
</comment>
<dbReference type="EMBL" id="JASCZI010030482">
    <property type="protein sequence ID" value="MED6122995.1"/>
    <property type="molecule type" value="Genomic_DNA"/>
</dbReference>
<evidence type="ECO:0000313" key="17">
    <source>
        <dbReference type="Proteomes" id="UP001341840"/>
    </source>
</evidence>
<dbReference type="Proteomes" id="UP001341840">
    <property type="component" value="Unassembled WGS sequence"/>
</dbReference>
<keyword evidence="8 12" id="KW-1133">Transmembrane helix</keyword>
<dbReference type="Pfam" id="PF00560">
    <property type="entry name" value="LRR_1"/>
    <property type="match status" value="4"/>
</dbReference>
<comment type="caution">
    <text evidence="16">The sequence shown here is derived from an EMBL/GenBank/DDBJ whole genome shotgun (WGS) entry which is preliminary data.</text>
</comment>
<keyword evidence="9 12" id="KW-0472">Membrane</keyword>
<dbReference type="InterPro" id="IPR003591">
    <property type="entry name" value="Leu-rich_rpt_typical-subtyp"/>
</dbReference>
<keyword evidence="17" id="KW-1185">Reference proteome</keyword>
<evidence type="ECO:0000256" key="6">
    <source>
        <dbReference type="ARBA" id="ARBA00022729"/>
    </source>
</evidence>
<feature type="transmembrane region" description="Helical" evidence="12">
    <location>
        <begin position="1056"/>
        <end position="1079"/>
    </location>
</feature>
<evidence type="ECO:0008006" key="18">
    <source>
        <dbReference type="Google" id="ProtNLM"/>
    </source>
</evidence>
<evidence type="ECO:0000256" key="1">
    <source>
        <dbReference type="ARBA" id="ARBA00004251"/>
    </source>
</evidence>
<dbReference type="SUPFAM" id="SSF52058">
    <property type="entry name" value="L domain-like"/>
    <property type="match status" value="2"/>
</dbReference>
<evidence type="ECO:0000256" key="2">
    <source>
        <dbReference type="ARBA" id="ARBA00009592"/>
    </source>
</evidence>
<dbReference type="Pfam" id="PF13855">
    <property type="entry name" value="LRR_8"/>
    <property type="match status" value="3"/>
</dbReference>
<dbReference type="InterPro" id="IPR013210">
    <property type="entry name" value="LRR_N_plant-typ"/>
</dbReference>
<evidence type="ECO:0000259" key="14">
    <source>
        <dbReference type="Pfam" id="PF08263"/>
    </source>
</evidence>
<dbReference type="InterPro" id="IPR001611">
    <property type="entry name" value="Leu-rich_rpt"/>
</dbReference>
<reference evidence="16 17" key="1">
    <citation type="journal article" date="2023" name="Plants (Basel)">
        <title>Bridging the Gap: Combining Genomics and Transcriptomics Approaches to Understand Stylosanthes scabra, an Orphan Legume from the Brazilian Caatinga.</title>
        <authorList>
            <person name="Ferreira-Neto J.R.C."/>
            <person name="da Silva M.D."/>
            <person name="Binneck E."/>
            <person name="de Melo N.F."/>
            <person name="da Silva R.H."/>
            <person name="de Melo A.L.T.M."/>
            <person name="Pandolfi V."/>
            <person name="Bustamante F.O."/>
            <person name="Brasileiro-Vidal A.C."/>
            <person name="Benko-Iseppon A.M."/>
        </authorList>
    </citation>
    <scope>NUCLEOTIDE SEQUENCE [LARGE SCALE GENOMIC DNA]</scope>
    <source>
        <tissue evidence="16">Leaves</tissue>
    </source>
</reference>
<sequence length="1110" mass="125356">MVRNYVVKCVYALVLVMLLYDDAASIHGEVKKCLHKERRALLSFKHGINDPWDILSTWRDDDDDCCKWEGVACSNQTGHVLHLHLRGSHSIYLFGHANISTLIDLQNLEHLDLSYNDFSDSHISEHIGMFTKLTYLNLSAAVLGGSIPYQLGKLTHLHYLDLRYNYFYGVMPYQLKHLGQLQYLGLGRLNELSGAIPFQSGDLPLLHTLKLSGDFVLQTKDAEWVSNLSFLKTLDLMSLSLGNSHQWLQMIRKHIPNLTELRLSNCNLSDNDVQFLFDIHSNNSSTTSLTILDLSDNMLTSSTFQLLSNFGSNIRELYLSQNNIVLSQYSHYPKFPSLVILDLSYNNLTSSLFQGYFNFPSLVRLDLSHNNLASLVFQGNFNFGSNLEELYLTNCSLMDTSFPMSSISFVNSSSSLLILRLSDNLLTSSNIIHWIFNFTTNLHTLDLAGNLLEGRVPHDFDKTMKSLEYLVLSFNKLEGEIPTFFGNICTLQTLDLSHNNLNGDFSRFIRNSSWCNRHRFYGLILSYNRITGMIPKSIGLLSELEYLELDGNSLKGEINESHLTSFSKLKYLDLSHNSLFLKFVPGWIPPFQLIDLELASCKLGPNIPSWLHTQNHLIYLGISDVGINGSVPEWFWYKLPLLQYYLNMSHNNFVGAIPNLPLRLPYGALIDLSSNQFEDLIPSFLLHASWLILSENKFSNISSLLCQDNYIAKSMGSLVLANNQLEGSLPDCWESVSSLLFLDLSNNNLTGKIPPSMGSLVKLEALVLRNNRFIGKLPSNLKNCTNLFLLDVSENLLSGPIPSWIGESLQRLIVLSMAGNRLSGNLSTHLCYLKKLQFLDLSRNTLSNEIPTCLQNFTAMSKKSINSTETLSLIYWNNNTLYENYGFFFSGYTFNITVMWKGVKSGFKNPELRLNSIDLSSNHFTGEIPKEIVYLVGLVSLNLSRNNLSGEIPDEIGNITSLESLDLSRNHISGTIPSSLAQIDNLGKLELSSNSLHGRIPPGRHMDTFDGSCFEGNPDLCGQQVNKTCPGDMPPVKPQEQTTHDDEDDNSEFYEALHMSLGFGFFTGFWGLLGPLLFWRSWRIAYVRFLNKVADYIYVTVALYAAKIHK</sequence>
<keyword evidence="4" id="KW-0433">Leucine-rich repeat</keyword>
<keyword evidence="6 13" id="KW-0732">Signal</keyword>
<protein>
    <recommendedName>
        <fullName evidence="18">Leucine-rich repeat-containing N-terminal plant-type domain-containing protein</fullName>
    </recommendedName>
</protein>
<keyword evidence="5 12" id="KW-0812">Transmembrane</keyword>
<evidence type="ECO:0000256" key="9">
    <source>
        <dbReference type="ARBA" id="ARBA00023136"/>
    </source>
</evidence>
<evidence type="ECO:0000256" key="10">
    <source>
        <dbReference type="ARBA" id="ARBA00023170"/>
    </source>
</evidence>
<evidence type="ECO:0000256" key="11">
    <source>
        <dbReference type="ARBA" id="ARBA00023180"/>
    </source>
</evidence>
<feature type="domain" description="Leucine-rich repeat-containing N-terminal plant-type" evidence="14">
    <location>
        <begin position="36"/>
        <end position="74"/>
    </location>
</feature>
<dbReference type="SUPFAM" id="SSF52047">
    <property type="entry name" value="RNI-like"/>
    <property type="match status" value="1"/>
</dbReference>
<evidence type="ECO:0000256" key="3">
    <source>
        <dbReference type="ARBA" id="ARBA00022475"/>
    </source>
</evidence>
<name>A0ABU6RG86_9FABA</name>
<dbReference type="PRINTS" id="PR00019">
    <property type="entry name" value="LEURICHRPT"/>
</dbReference>
<dbReference type="InterPro" id="IPR032675">
    <property type="entry name" value="LRR_dom_sf"/>
</dbReference>
<comment type="subcellular location">
    <subcellularLocation>
        <location evidence="1">Cell membrane</location>
        <topology evidence="1">Single-pass type I membrane protein</topology>
    </subcellularLocation>
</comment>
<organism evidence="16 17">
    <name type="scientific">Stylosanthes scabra</name>
    <dbReference type="NCBI Taxonomy" id="79078"/>
    <lineage>
        <taxon>Eukaryota</taxon>
        <taxon>Viridiplantae</taxon>
        <taxon>Streptophyta</taxon>
        <taxon>Embryophyta</taxon>
        <taxon>Tracheophyta</taxon>
        <taxon>Spermatophyta</taxon>
        <taxon>Magnoliopsida</taxon>
        <taxon>eudicotyledons</taxon>
        <taxon>Gunneridae</taxon>
        <taxon>Pentapetalae</taxon>
        <taxon>rosids</taxon>
        <taxon>fabids</taxon>
        <taxon>Fabales</taxon>
        <taxon>Fabaceae</taxon>
        <taxon>Papilionoideae</taxon>
        <taxon>50 kb inversion clade</taxon>
        <taxon>dalbergioids sensu lato</taxon>
        <taxon>Dalbergieae</taxon>
        <taxon>Pterocarpus clade</taxon>
        <taxon>Stylosanthes</taxon>
    </lineage>
</organism>
<feature type="domain" description="Disease resistance R13L4/SHOC-2-like LRR" evidence="15">
    <location>
        <begin position="90"/>
        <end position="392"/>
    </location>
</feature>
<evidence type="ECO:0000256" key="12">
    <source>
        <dbReference type="SAM" id="Phobius"/>
    </source>
</evidence>
<keyword evidence="3" id="KW-1003">Cell membrane</keyword>
<keyword evidence="11" id="KW-0325">Glycoprotein</keyword>
<evidence type="ECO:0000256" key="5">
    <source>
        <dbReference type="ARBA" id="ARBA00022692"/>
    </source>
</evidence>
<dbReference type="PANTHER" id="PTHR48063">
    <property type="entry name" value="LRR RECEPTOR-LIKE KINASE"/>
    <property type="match status" value="1"/>
</dbReference>
<dbReference type="InterPro" id="IPR055414">
    <property type="entry name" value="LRR_R13L4/SHOC2-like"/>
</dbReference>
<dbReference type="Pfam" id="PF23598">
    <property type="entry name" value="LRR_14"/>
    <property type="match status" value="1"/>
</dbReference>
<dbReference type="Pfam" id="PF08263">
    <property type="entry name" value="LRRNT_2"/>
    <property type="match status" value="1"/>
</dbReference>